<reference evidence="2" key="1">
    <citation type="journal article" date="2020" name="Nature">
        <title>Giant virus diversity and host interactions through global metagenomics.</title>
        <authorList>
            <person name="Schulz F."/>
            <person name="Roux S."/>
            <person name="Paez-Espino D."/>
            <person name="Jungbluth S."/>
            <person name="Walsh D.A."/>
            <person name="Denef V.J."/>
            <person name="McMahon K.D."/>
            <person name="Konstantinidis K.T."/>
            <person name="Eloe-Fadrosh E.A."/>
            <person name="Kyrpides N.C."/>
            <person name="Woyke T."/>
        </authorList>
    </citation>
    <scope>NUCLEOTIDE SEQUENCE</scope>
    <source>
        <strain evidence="2">GVMAG-M-3300023184-86</strain>
    </source>
</reference>
<dbReference type="AlphaFoldDB" id="A0A6C0IJ78"/>
<proteinExistence type="predicted"/>
<accession>A0A6C0IJ78</accession>
<keyword evidence="1" id="KW-0812">Transmembrane</keyword>
<protein>
    <submittedName>
        <fullName evidence="2">Uncharacterized protein</fullName>
    </submittedName>
</protein>
<sequence>MVCSVSCSISAIFIIGMVYFYNATHKNEVVTHYKSKLPSDLQVLYDKISHERQMISYKGYILGFIISLFIIFYNMNIKSGKLNNTSVVCIVVATSFVTNYFFYMLHPKSKWMLNYLNDKEQVKAWLQMYRTMQFNYHLGFVLGIIGVGVFAFAFRC</sequence>
<dbReference type="EMBL" id="MN740172">
    <property type="protein sequence ID" value="QHT91947.1"/>
    <property type="molecule type" value="Genomic_DNA"/>
</dbReference>
<feature type="transmembrane region" description="Helical" evidence="1">
    <location>
        <begin position="134"/>
        <end position="154"/>
    </location>
</feature>
<keyword evidence="1" id="KW-0472">Membrane</keyword>
<organism evidence="2">
    <name type="scientific">viral metagenome</name>
    <dbReference type="NCBI Taxonomy" id="1070528"/>
    <lineage>
        <taxon>unclassified sequences</taxon>
        <taxon>metagenomes</taxon>
        <taxon>organismal metagenomes</taxon>
    </lineage>
</organism>
<name>A0A6C0IJ78_9ZZZZ</name>
<evidence type="ECO:0000256" key="1">
    <source>
        <dbReference type="SAM" id="Phobius"/>
    </source>
</evidence>
<feature type="transmembrane region" description="Helical" evidence="1">
    <location>
        <begin position="87"/>
        <end position="105"/>
    </location>
</feature>
<evidence type="ECO:0000313" key="2">
    <source>
        <dbReference type="EMBL" id="QHT91947.1"/>
    </source>
</evidence>
<feature type="transmembrane region" description="Helical" evidence="1">
    <location>
        <begin position="55"/>
        <end position="75"/>
    </location>
</feature>
<keyword evidence="1" id="KW-1133">Transmembrane helix</keyword>